<evidence type="ECO:0000313" key="1">
    <source>
        <dbReference type="EMBL" id="QBL76367.1"/>
    </source>
</evidence>
<sequence length="191" mass="19389">MNSPESIHDVVSVSSESGLALGNLGVVFFANIVYSAPPSGSVSVRISLAHPSLDADLVVAAAQTPIHAGGAVNVPIPFAATPVSKPQALHPFASRTVGDGMTSALRTSVSLPPIDTTLDTSRYGISPTTVLSKNVENSSMGSVQRIGSDSSTDPLLPPEPLSIVLLVALVGGAITHRGSEGMVGREGKASQ</sequence>
<reference evidence="1" key="2">
    <citation type="journal article" date="2019" name="J. ISSAAS">
        <title>The Unique Evolutionary Trajectory 1 and Dynamic Conformations of DR and IR/DR-coexisting Plastomes of the Early Vascular Plant Selaginellaceae (Lycophyte).</title>
        <authorList>
            <person name="Zhang H.-R."/>
            <person name="Xiang Q.-P."/>
            <person name="Zhang X.-C."/>
        </authorList>
    </citation>
    <scope>NUCLEOTIDE SEQUENCE</scope>
</reference>
<protein>
    <submittedName>
        <fullName evidence="1">NADH-plastoquinone oxidoreductase subunit 6</fullName>
    </submittedName>
</protein>
<reference evidence="1" key="1">
    <citation type="submission" date="2018-07" db="EMBL/GenBank/DDBJ databases">
        <authorList>
            <person name="Zhang H."/>
            <person name="Zhang X."/>
        </authorList>
    </citation>
    <scope>NUCLEOTIDE SEQUENCE</scope>
</reference>
<accession>A0A482CKT5</accession>
<dbReference type="EMBL" id="MH598536">
    <property type="protein sequence ID" value="QBL76367.1"/>
    <property type="molecule type" value="Genomic_DNA"/>
</dbReference>
<dbReference type="Gene3D" id="1.20.120.1200">
    <property type="entry name" value="NADH-ubiquinone/plastoquinone oxidoreductase chain 6, subunit NuoJ"/>
    <property type="match status" value="1"/>
</dbReference>
<dbReference type="InterPro" id="IPR042106">
    <property type="entry name" value="Nuo/plastoQ_OxRdtase_6_NuoJ"/>
</dbReference>
<keyword evidence="1" id="KW-0934">Plastid</keyword>
<dbReference type="InterPro" id="IPR050290">
    <property type="entry name" value="NAD(P)H-Q_Oxidoreduct_6"/>
</dbReference>
<dbReference type="PANTHER" id="PTHR48479">
    <property type="entry name" value="NAD(P)H-QUINONE OXIDOREDUCTASE SUBUNIT 6, CHLOROPLASTIC"/>
    <property type="match status" value="1"/>
</dbReference>
<organism evidence="1">
    <name type="scientific">Selaginella sanguinolenta</name>
    <dbReference type="NCBI Taxonomy" id="493175"/>
    <lineage>
        <taxon>Eukaryota</taxon>
        <taxon>Viridiplantae</taxon>
        <taxon>Streptophyta</taxon>
        <taxon>Embryophyta</taxon>
        <taxon>Tracheophyta</taxon>
        <taxon>Lycopodiopsida</taxon>
        <taxon>Selaginellales</taxon>
        <taxon>Selaginellaceae</taxon>
        <taxon>Selaginella</taxon>
    </lineage>
</organism>
<dbReference type="GeneID" id="39721678"/>
<gene>
    <name evidence="1" type="primary">ndhG</name>
</gene>
<dbReference type="PANTHER" id="PTHR48479:SF1">
    <property type="entry name" value="NAD(P)H-QUINONE OXIDOREDUCTASE SUBUNIT 6, CHLOROPLASTIC"/>
    <property type="match status" value="1"/>
</dbReference>
<geneLocation type="chloroplast" evidence="1"/>
<dbReference type="RefSeq" id="YP_009589788.1">
    <property type="nucleotide sequence ID" value="NC_041645.1"/>
</dbReference>
<proteinExistence type="predicted"/>
<keyword evidence="1" id="KW-0150">Chloroplast</keyword>
<name>A0A482CKT5_9TRAC</name>
<dbReference type="AlphaFoldDB" id="A0A482CKT5"/>